<dbReference type="PANTHER" id="PTHR35399:SF2">
    <property type="entry name" value="DUF839 DOMAIN-CONTAINING PROTEIN"/>
    <property type="match status" value="1"/>
</dbReference>
<dbReference type="OrthoDB" id="9801383at2"/>
<evidence type="ECO:0000313" key="2">
    <source>
        <dbReference type="EMBL" id="QDH70135.1"/>
    </source>
</evidence>
<protein>
    <submittedName>
        <fullName evidence="2">PhoX family phosphatase</fullName>
    </submittedName>
</protein>
<feature type="region of interest" description="Disordered" evidence="1">
    <location>
        <begin position="1"/>
        <end position="29"/>
    </location>
</feature>
<dbReference type="Pfam" id="PF05787">
    <property type="entry name" value="PhoX"/>
    <property type="match status" value="1"/>
</dbReference>
<dbReference type="AlphaFoldDB" id="A0A514BS42"/>
<proteinExistence type="predicted"/>
<dbReference type="Proteomes" id="UP000317199">
    <property type="component" value="Chromosome"/>
</dbReference>
<dbReference type="PANTHER" id="PTHR35399">
    <property type="entry name" value="SLR8030 PROTEIN"/>
    <property type="match status" value="1"/>
</dbReference>
<dbReference type="InterPro" id="IPR008557">
    <property type="entry name" value="PhoX"/>
</dbReference>
<dbReference type="EMBL" id="CP041242">
    <property type="protein sequence ID" value="QDH70135.1"/>
    <property type="molecule type" value="Genomic_DNA"/>
</dbReference>
<dbReference type="KEGG" id="lyj:FKV23_08525"/>
<name>A0A514BS42_9GAMM</name>
<accession>A0A514BS42</accession>
<evidence type="ECO:0000256" key="1">
    <source>
        <dbReference type="SAM" id="MobiDB-lite"/>
    </source>
</evidence>
<reference evidence="2 3" key="1">
    <citation type="submission" date="2019-06" db="EMBL/GenBank/DDBJ databases">
        <title>Lysobacter alkalisoli sp. nov. isolated from saline-alkali soil.</title>
        <authorList>
            <person name="Sun J.-Q."/>
            <person name="Xu L."/>
        </authorList>
    </citation>
    <scope>NUCLEOTIDE SEQUENCE [LARGE SCALE GENOMIC DNA]</scope>
    <source>
        <strain evidence="2 3">SJ-36</strain>
    </source>
</reference>
<dbReference type="InterPro" id="IPR006311">
    <property type="entry name" value="TAT_signal"/>
</dbReference>
<dbReference type="PROSITE" id="PS51318">
    <property type="entry name" value="TAT"/>
    <property type="match status" value="1"/>
</dbReference>
<dbReference type="SUPFAM" id="SSF101898">
    <property type="entry name" value="NHL repeat"/>
    <property type="match status" value="1"/>
</dbReference>
<keyword evidence="3" id="KW-1185">Reference proteome</keyword>
<dbReference type="RefSeq" id="WP_141623471.1">
    <property type="nucleotide sequence ID" value="NZ_CP041242.1"/>
</dbReference>
<organism evidence="2 3">
    <name type="scientific">Marilutibacter alkalisoli</name>
    <dbReference type="NCBI Taxonomy" id="2591633"/>
    <lineage>
        <taxon>Bacteria</taxon>
        <taxon>Pseudomonadati</taxon>
        <taxon>Pseudomonadota</taxon>
        <taxon>Gammaproteobacteria</taxon>
        <taxon>Lysobacterales</taxon>
        <taxon>Lysobacteraceae</taxon>
        <taxon>Marilutibacter</taxon>
    </lineage>
</organism>
<gene>
    <name evidence="2" type="ORF">FKV23_08525</name>
</gene>
<evidence type="ECO:0000313" key="3">
    <source>
        <dbReference type="Proteomes" id="UP000317199"/>
    </source>
</evidence>
<sequence>MTDSNSPVPYGDDASADFDHEDSNRSSNRHFNDILTTQLKRRQLLKGGLGLAVAGGLFAHAGWLGAAPPHASGKPGLGHGFPGKPGRPIELGFTAIAASRVDDIVVPPEYTFDVILPWGTPILGDYPAYLDGGHNSGVDQEQQIGMHHDGMHYFPLSPSPVHGSRHGLLVMNHEYIDQRAMHASGPTLVDGVRDADEVRKEIAAHGVSVVEIREHRGRWEVVRGRFNRRVTAATPMEIRGPARSHVKMRTAYSPDGTRTRGTHNNCAHGFTPWGTYLTCEENFAGYYVNRGERPREHGRYGVATGNGRYRWETVEPRYDATPGIGEATSDFRNEPNTQGWITEINPFRPGSTPVKHTAMGRFAHEGIVFAKPGPGRPLVAYMGDDAQNEYIYKYVSRENYIPGRAGSHLLDDGTLYAARFNDDGHGEWLPLDIDDAGFRAAADAAGVAFSDQGDVVINARLAADVAGATPMDRPEWGAVDPNNGWVYFTLTNNSQRGNSSEVDEANPRGPNPYGHIIRFLEDGGRHDSATFTWDIFLLSGTESDSLGPDGNPLTADNIHASPDGLWFDANGLLWIQTDMSGSQLASGPFGNNQMLVANPATGQIKRFLSGPNVCEVTGVVATPDHRTLFVNIQHPGEGGGGSSWPGNVLRPRSATVVVRRRDGGIVGT</sequence>